<dbReference type="Proteomes" id="UP001055811">
    <property type="component" value="Linkage Group LG03"/>
</dbReference>
<gene>
    <name evidence="1" type="ORF">L2E82_16809</name>
</gene>
<accession>A0ACB9F766</accession>
<name>A0ACB9F766_CICIN</name>
<proteinExistence type="predicted"/>
<organism evidence="1 2">
    <name type="scientific">Cichorium intybus</name>
    <name type="common">Chicory</name>
    <dbReference type="NCBI Taxonomy" id="13427"/>
    <lineage>
        <taxon>Eukaryota</taxon>
        <taxon>Viridiplantae</taxon>
        <taxon>Streptophyta</taxon>
        <taxon>Embryophyta</taxon>
        <taxon>Tracheophyta</taxon>
        <taxon>Spermatophyta</taxon>
        <taxon>Magnoliopsida</taxon>
        <taxon>eudicotyledons</taxon>
        <taxon>Gunneridae</taxon>
        <taxon>Pentapetalae</taxon>
        <taxon>asterids</taxon>
        <taxon>campanulids</taxon>
        <taxon>Asterales</taxon>
        <taxon>Asteraceae</taxon>
        <taxon>Cichorioideae</taxon>
        <taxon>Cichorieae</taxon>
        <taxon>Cichoriinae</taxon>
        <taxon>Cichorium</taxon>
    </lineage>
</organism>
<evidence type="ECO:0000313" key="1">
    <source>
        <dbReference type="EMBL" id="KAI3766738.1"/>
    </source>
</evidence>
<dbReference type="EMBL" id="CM042011">
    <property type="protein sequence ID" value="KAI3766738.1"/>
    <property type="molecule type" value="Genomic_DNA"/>
</dbReference>
<reference evidence="2" key="1">
    <citation type="journal article" date="2022" name="Mol. Ecol. Resour.">
        <title>The genomes of chicory, endive, great burdock and yacon provide insights into Asteraceae palaeo-polyploidization history and plant inulin production.</title>
        <authorList>
            <person name="Fan W."/>
            <person name="Wang S."/>
            <person name="Wang H."/>
            <person name="Wang A."/>
            <person name="Jiang F."/>
            <person name="Liu H."/>
            <person name="Zhao H."/>
            <person name="Xu D."/>
            <person name="Zhang Y."/>
        </authorList>
    </citation>
    <scope>NUCLEOTIDE SEQUENCE [LARGE SCALE GENOMIC DNA]</scope>
    <source>
        <strain evidence="2">cv. Punajuju</strain>
    </source>
</reference>
<reference evidence="1 2" key="2">
    <citation type="journal article" date="2022" name="Mol. Ecol. Resour.">
        <title>The genomes of chicory, endive, great burdock and yacon provide insights into Asteraceae paleo-polyploidization history and plant inulin production.</title>
        <authorList>
            <person name="Fan W."/>
            <person name="Wang S."/>
            <person name="Wang H."/>
            <person name="Wang A."/>
            <person name="Jiang F."/>
            <person name="Liu H."/>
            <person name="Zhao H."/>
            <person name="Xu D."/>
            <person name="Zhang Y."/>
        </authorList>
    </citation>
    <scope>NUCLEOTIDE SEQUENCE [LARGE SCALE GENOMIC DNA]</scope>
    <source>
        <strain evidence="2">cv. Punajuju</strain>
        <tissue evidence="1">Leaves</tissue>
    </source>
</reference>
<comment type="caution">
    <text evidence="1">The sequence shown here is derived from an EMBL/GenBank/DDBJ whole genome shotgun (WGS) entry which is preliminary data.</text>
</comment>
<sequence>MQDSDYLLHQILLLIIPVVQNRHIYMVAVDIKDPDFVIIDNSNFVQEISARYGQLPALLKRYLVDYLRSVGHPITDALSVIGDRKQIKENAAANIHEILSPFG</sequence>
<evidence type="ECO:0000313" key="2">
    <source>
        <dbReference type="Proteomes" id="UP001055811"/>
    </source>
</evidence>
<protein>
    <submittedName>
        <fullName evidence="1">Uncharacterized protein</fullName>
    </submittedName>
</protein>
<keyword evidence="2" id="KW-1185">Reference proteome</keyword>